<feature type="transmembrane region" description="Helical" evidence="2">
    <location>
        <begin position="30"/>
        <end position="51"/>
    </location>
</feature>
<evidence type="ECO:0000313" key="3">
    <source>
        <dbReference type="EMBL" id="MBD7919027.1"/>
    </source>
</evidence>
<evidence type="ECO:0000313" key="4">
    <source>
        <dbReference type="Proteomes" id="UP000604241"/>
    </source>
</evidence>
<feature type="region of interest" description="Disordered" evidence="1">
    <location>
        <begin position="1"/>
        <end position="24"/>
    </location>
</feature>
<reference evidence="3 4" key="1">
    <citation type="submission" date="2020-08" db="EMBL/GenBank/DDBJ databases">
        <title>A Genomic Blueprint of the Chicken Gut Microbiome.</title>
        <authorList>
            <person name="Gilroy R."/>
            <person name="Ravi A."/>
            <person name="Getino M."/>
            <person name="Pursley I."/>
            <person name="Horton D.L."/>
            <person name="Alikhan N.-F."/>
            <person name="Baker D."/>
            <person name="Gharbi K."/>
            <person name="Hall N."/>
            <person name="Watson M."/>
            <person name="Adriaenssens E.M."/>
            <person name="Foster-Nyarko E."/>
            <person name="Jarju S."/>
            <person name="Secka A."/>
            <person name="Antonio M."/>
            <person name="Oren A."/>
            <person name="Chaudhuri R."/>
            <person name="La Ragione R.M."/>
            <person name="Hildebrand F."/>
            <person name="Pallen M.J."/>
        </authorList>
    </citation>
    <scope>NUCLEOTIDE SEQUENCE [LARGE SCALE GENOMIC DNA]</scope>
    <source>
        <strain evidence="3 4">Sa3CUA2</strain>
    </source>
</reference>
<keyword evidence="2" id="KW-0472">Membrane</keyword>
<protein>
    <submittedName>
        <fullName evidence="3">Uncharacterized protein</fullName>
    </submittedName>
</protein>
<accession>A0ABR8QF10</accession>
<organism evidence="3 4">
    <name type="scientific">Cellulomonas avistercoris</name>
    <dbReference type="NCBI Taxonomy" id="2762242"/>
    <lineage>
        <taxon>Bacteria</taxon>
        <taxon>Bacillati</taxon>
        <taxon>Actinomycetota</taxon>
        <taxon>Actinomycetes</taxon>
        <taxon>Micrococcales</taxon>
        <taxon>Cellulomonadaceae</taxon>
        <taxon>Cellulomonas</taxon>
    </lineage>
</organism>
<keyword evidence="4" id="KW-1185">Reference proteome</keyword>
<dbReference type="EMBL" id="JACSQV010000009">
    <property type="protein sequence ID" value="MBD7919027.1"/>
    <property type="molecule type" value="Genomic_DNA"/>
</dbReference>
<evidence type="ECO:0000256" key="2">
    <source>
        <dbReference type="SAM" id="Phobius"/>
    </source>
</evidence>
<gene>
    <name evidence="3" type="ORF">H9657_12160</name>
</gene>
<dbReference type="RefSeq" id="WP_191783671.1">
    <property type="nucleotide sequence ID" value="NZ_JACSQV010000009.1"/>
</dbReference>
<dbReference type="Proteomes" id="UP000604241">
    <property type="component" value="Unassembled WGS sequence"/>
</dbReference>
<keyword evidence="2" id="KW-1133">Transmembrane helix</keyword>
<name>A0ABR8QF10_9CELL</name>
<keyword evidence="2" id="KW-0812">Transmembrane</keyword>
<sequence>MVDDGGQAGLRSTGEPADDETRERRRARRVTWSAVGLLLLVAAVQLELWPLTAYRLFSDVRTGTAASVELVAVAPDGTRTPVRLDPRNPVVVTTGRQYPRVRDAAPGEQRAMVRAWLQAAGIDPGGVADARFERVVLELDPDTGERRETSRTLLVEVDP</sequence>
<proteinExistence type="predicted"/>
<evidence type="ECO:0000256" key="1">
    <source>
        <dbReference type="SAM" id="MobiDB-lite"/>
    </source>
</evidence>
<comment type="caution">
    <text evidence="3">The sequence shown here is derived from an EMBL/GenBank/DDBJ whole genome shotgun (WGS) entry which is preliminary data.</text>
</comment>